<keyword evidence="6" id="KW-0547">Nucleotide-binding</keyword>
<dbReference type="InterPro" id="IPR027417">
    <property type="entry name" value="P-loop_NTPase"/>
</dbReference>
<comment type="caution">
    <text evidence="13">The sequence shown here is derived from an EMBL/GenBank/DDBJ whole genome shotgun (WGS) entry which is preliminary data.</text>
</comment>
<dbReference type="GO" id="GO:0003697">
    <property type="term" value="F:single-stranded DNA binding"/>
    <property type="evidence" value="ECO:0007669"/>
    <property type="project" value="TreeGrafter"/>
</dbReference>
<evidence type="ECO:0000313" key="14">
    <source>
        <dbReference type="Proteomes" id="UP001172155"/>
    </source>
</evidence>
<reference evidence="13" key="1">
    <citation type="submission" date="2023-06" db="EMBL/GenBank/DDBJ databases">
        <title>Genome-scale phylogeny and comparative genomics of the fungal order Sordariales.</title>
        <authorList>
            <consortium name="Lawrence Berkeley National Laboratory"/>
            <person name="Hensen N."/>
            <person name="Bonometti L."/>
            <person name="Westerberg I."/>
            <person name="Brannstrom I.O."/>
            <person name="Guillou S."/>
            <person name="Cros-Aarteil S."/>
            <person name="Calhoun S."/>
            <person name="Haridas S."/>
            <person name="Kuo A."/>
            <person name="Mondo S."/>
            <person name="Pangilinan J."/>
            <person name="Riley R."/>
            <person name="LaButti K."/>
            <person name="Andreopoulos B."/>
            <person name="Lipzen A."/>
            <person name="Chen C."/>
            <person name="Yanf M."/>
            <person name="Daum C."/>
            <person name="Ng V."/>
            <person name="Clum A."/>
            <person name="Steindorff A."/>
            <person name="Ohm R."/>
            <person name="Martin F."/>
            <person name="Silar P."/>
            <person name="Natvig D."/>
            <person name="Lalanne C."/>
            <person name="Gautier V."/>
            <person name="Ament-velasquez S.L."/>
            <person name="Kruys A."/>
            <person name="Hutchinson M.I."/>
            <person name="Powell A.J."/>
            <person name="Barry K."/>
            <person name="Miller A.N."/>
            <person name="Grigoriev I.V."/>
            <person name="Debuchy R."/>
            <person name="Gladieux P."/>
            <person name="Thoren M.H."/>
            <person name="Johannesson H."/>
        </authorList>
    </citation>
    <scope>NUCLEOTIDE SEQUENCE</scope>
    <source>
        <strain evidence="13">SMH3187-1</strain>
    </source>
</reference>
<evidence type="ECO:0000259" key="12">
    <source>
        <dbReference type="Pfam" id="PF02463"/>
    </source>
</evidence>
<dbReference type="FunFam" id="3.40.50.300:FF:001301">
    <property type="entry name" value="Structural maintenance of chromosomes 5"/>
    <property type="match status" value="1"/>
</dbReference>
<dbReference type="PANTHER" id="PTHR45916">
    <property type="entry name" value="STRUCTURAL MAINTENANCE OF CHROMOSOMES PROTEIN 5"/>
    <property type="match status" value="1"/>
</dbReference>
<comment type="similarity">
    <text evidence="3">Belongs to the SMC family. SMC5 subfamily.</text>
</comment>
<dbReference type="Proteomes" id="UP001172155">
    <property type="component" value="Unassembled WGS sequence"/>
</dbReference>
<evidence type="ECO:0000256" key="9">
    <source>
        <dbReference type="ARBA" id="ARBA00023242"/>
    </source>
</evidence>
<protein>
    <recommendedName>
        <fullName evidence="4">Structural maintenance of chromosomes protein 5</fullName>
    </recommendedName>
</protein>
<keyword evidence="7" id="KW-0067">ATP-binding</keyword>
<feature type="region of interest" description="Disordered" evidence="11">
    <location>
        <begin position="435"/>
        <end position="468"/>
    </location>
</feature>
<feature type="coiled-coil region" evidence="10">
    <location>
        <begin position="359"/>
        <end position="393"/>
    </location>
</feature>
<dbReference type="PANTHER" id="PTHR45916:SF1">
    <property type="entry name" value="STRUCTURAL MAINTENANCE OF CHROMOSOMES PROTEIN 5"/>
    <property type="match status" value="1"/>
</dbReference>
<evidence type="ECO:0000256" key="1">
    <source>
        <dbReference type="ARBA" id="ARBA00004123"/>
    </source>
</evidence>
<evidence type="ECO:0000256" key="11">
    <source>
        <dbReference type="SAM" id="MobiDB-lite"/>
    </source>
</evidence>
<evidence type="ECO:0000256" key="10">
    <source>
        <dbReference type="SAM" id="Coils"/>
    </source>
</evidence>
<evidence type="ECO:0000256" key="3">
    <source>
        <dbReference type="ARBA" id="ARBA00010171"/>
    </source>
</evidence>
<dbReference type="Gene3D" id="3.40.50.300">
    <property type="entry name" value="P-loop containing nucleotide triphosphate hydrolases"/>
    <property type="match status" value="2"/>
</dbReference>
<dbReference type="SUPFAM" id="SSF52540">
    <property type="entry name" value="P-loop containing nucleoside triphosphate hydrolases"/>
    <property type="match status" value="1"/>
</dbReference>
<evidence type="ECO:0000313" key="13">
    <source>
        <dbReference type="EMBL" id="KAK0749475.1"/>
    </source>
</evidence>
<keyword evidence="8 10" id="KW-0175">Coiled coil</keyword>
<feature type="compositionally biased region" description="Acidic residues" evidence="11">
    <location>
        <begin position="37"/>
        <end position="48"/>
    </location>
</feature>
<evidence type="ECO:0000256" key="4">
    <source>
        <dbReference type="ARBA" id="ARBA00018687"/>
    </source>
</evidence>
<accession>A0AA40K894</accession>
<dbReference type="Pfam" id="PF02463">
    <property type="entry name" value="SMC_N"/>
    <property type="match status" value="1"/>
</dbReference>
<evidence type="ECO:0000256" key="5">
    <source>
        <dbReference type="ARBA" id="ARBA00022454"/>
    </source>
</evidence>
<dbReference type="GO" id="GO:0005524">
    <property type="term" value="F:ATP binding"/>
    <property type="evidence" value="ECO:0007669"/>
    <property type="project" value="UniProtKB-KW"/>
</dbReference>
<feature type="domain" description="RecF/RecN/SMC N-terminal" evidence="12">
    <location>
        <begin position="78"/>
        <end position="1072"/>
    </location>
</feature>
<keyword evidence="14" id="KW-1185">Reference proteome</keyword>
<dbReference type="GO" id="GO:0000724">
    <property type="term" value="P:double-strand break repair via homologous recombination"/>
    <property type="evidence" value="ECO:0007669"/>
    <property type="project" value="TreeGrafter"/>
</dbReference>
<feature type="coiled-coil region" evidence="10">
    <location>
        <begin position="686"/>
        <end position="779"/>
    </location>
</feature>
<evidence type="ECO:0000256" key="2">
    <source>
        <dbReference type="ARBA" id="ARBA00004286"/>
    </source>
</evidence>
<evidence type="ECO:0000256" key="8">
    <source>
        <dbReference type="ARBA" id="ARBA00023054"/>
    </source>
</evidence>
<dbReference type="GO" id="GO:0005634">
    <property type="term" value="C:nucleus"/>
    <property type="evidence" value="ECO:0007669"/>
    <property type="project" value="UniProtKB-SubCell"/>
</dbReference>
<keyword evidence="9" id="KW-0539">Nucleus</keyword>
<dbReference type="AlphaFoldDB" id="A0AA40K894"/>
<name>A0AA40K894_9PEZI</name>
<feature type="region of interest" description="Disordered" evidence="11">
    <location>
        <begin position="1"/>
        <end position="72"/>
    </location>
</feature>
<comment type="subcellular location">
    <subcellularLocation>
        <location evidence="2">Chromosome</location>
    </subcellularLocation>
    <subcellularLocation>
        <location evidence="1">Nucleus</location>
    </subcellularLocation>
</comment>
<gene>
    <name evidence="13" type="ORF">B0T18DRAFT_344139</name>
</gene>
<proteinExistence type="inferred from homology"/>
<feature type="coiled-coil region" evidence="10">
    <location>
        <begin position="914"/>
        <end position="948"/>
    </location>
</feature>
<evidence type="ECO:0000256" key="7">
    <source>
        <dbReference type="ARBA" id="ARBA00022840"/>
    </source>
</evidence>
<dbReference type="EMBL" id="JAUKUD010000003">
    <property type="protein sequence ID" value="KAK0749475.1"/>
    <property type="molecule type" value="Genomic_DNA"/>
</dbReference>
<organism evidence="13 14">
    <name type="scientific">Schizothecium vesticola</name>
    <dbReference type="NCBI Taxonomy" id="314040"/>
    <lineage>
        <taxon>Eukaryota</taxon>
        <taxon>Fungi</taxon>
        <taxon>Dikarya</taxon>
        <taxon>Ascomycota</taxon>
        <taxon>Pezizomycotina</taxon>
        <taxon>Sordariomycetes</taxon>
        <taxon>Sordariomycetidae</taxon>
        <taxon>Sordariales</taxon>
        <taxon>Schizotheciaceae</taxon>
        <taxon>Schizothecium</taxon>
    </lineage>
</organism>
<evidence type="ECO:0000256" key="6">
    <source>
        <dbReference type="ARBA" id="ARBA00022741"/>
    </source>
</evidence>
<feature type="compositionally biased region" description="Low complexity" evidence="11">
    <location>
        <begin position="51"/>
        <end position="63"/>
    </location>
</feature>
<dbReference type="InterPro" id="IPR003395">
    <property type="entry name" value="RecF/RecN/SMC_N"/>
</dbReference>
<keyword evidence="5" id="KW-0158">Chromosome</keyword>
<feature type="coiled-coil region" evidence="10">
    <location>
        <begin position="264"/>
        <end position="330"/>
    </location>
</feature>
<dbReference type="GO" id="GO:0030915">
    <property type="term" value="C:Smc5-Smc6 complex"/>
    <property type="evidence" value="ECO:0007669"/>
    <property type="project" value="TreeGrafter"/>
</dbReference>
<sequence>MSAVEYHPTPTLALPPKPSHDPFAGLSLRGGEGAGGFEDDGDTSDEEAPPSRQRGAASRSSGGRRNDASRDTFQPGAIVRVKLQNFVTYEKAEFFLGPNLNMVIGPNGTGKSSLVCAICLGLGYPSSVLGRASAFGDFVKHGKEEAVLEVELQMKPEDQQNYVVGLCIKKEDNSRKFAINNNRATLKDVQNLMKTLRIQIDNLCQFLPQDKVAEFAGLTPIELLEKTLQAAAPAEMIEWQSELKESYKRQVEAKRLAGASSEHLRILQARQQALQADVEKLQERERIMKKLDEQKTLLLFLRYQNARNEYREAKLRVKDAQKRLKRLQTSSAPSLQAVNRKQDYQAQVQGVAEHRKGKVAEAEAAADEAAALVDAAEAKCQELVTRIEAEEKGFTTKRQALAVIRREITALEARYAQKPRDFDAAEWNQKIRAREHDKREVEKEDADLNREGEKIRRDGREKQDEKKGLQNKLDSLASKHGQLLSQLQAFNRDAAKGWEWLQEHQDEFEKPVFGPAVVTCSVKDPRYSDLVQSLMGGSDFFCFTTQTRNDHKKLSAVFYDELEISVTIRSCFHPLSQFRKPLSQQELAERGFDGYAIDFLEGPEPVLAMLCSDSKLHTAGVALRPLADDKMDIVIRDVNVSKFSCGNSNYRVRRRLEYGPDACTTAISQIRPARYWKGDVVDPTEKLELQKQIDQVTEELAAISARYKELKSLHEKLDEKDKAFTEEINQIRKQKAELQKEYSIWQALPDKIATQKTKLQAKEEEVVATRARCKDLRRKQGDARLDKAKAVLQHHAKVGAIRGAYHAMLEAQLLLLEAKSDVAYLKEKNVEIKERLDVEKNNVEKFVQEVAVKKAAAATSFQAVTNLTTDQDEQIEYAERTHTLTEEGIESEILAEEAKLTLIAANNVNALREYESWTAKIQKERADHENQEARVRALEEKIARVRGQWEPRLDELVGRINDAFSYNFEQISCAGEVGVHKDEDFDRWAIEIRVKFRENETLQRLDQHRQSGGERAVSTIFYLMSLQSMAQAPFRVVDEINQGMDPRNERMVHERMVEIACREHTSQYFLITPKLLSGLRYDERMKVHTIVSGEHVDRQGTEKMNFSRFAKIQRKVMRRS</sequence>